<evidence type="ECO:0000259" key="9">
    <source>
        <dbReference type="PROSITE" id="PS50111"/>
    </source>
</evidence>
<dbReference type="AlphaFoldDB" id="A0A014NQ07"/>
<dbReference type="PANTHER" id="PTHR43531">
    <property type="entry name" value="PROTEIN ICFG"/>
    <property type="match status" value="1"/>
</dbReference>
<dbReference type="FunFam" id="1.10.287.950:FF:000001">
    <property type="entry name" value="Methyl-accepting chemotaxis sensory transducer"/>
    <property type="match status" value="1"/>
</dbReference>
<feature type="transmembrane region" description="Helical" evidence="8">
    <location>
        <begin position="6"/>
        <end position="26"/>
    </location>
</feature>
<organism evidence="10 11">
    <name type="scientific">Erwinia mallotivora</name>
    <dbReference type="NCBI Taxonomy" id="69222"/>
    <lineage>
        <taxon>Bacteria</taxon>
        <taxon>Pseudomonadati</taxon>
        <taxon>Pseudomonadota</taxon>
        <taxon>Gammaproteobacteria</taxon>
        <taxon>Enterobacterales</taxon>
        <taxon>Erwiniaceae</taxon>
        <taxon>Erwinia</taxon>
    </lineage>
</organism>
<keyword evidence="2" id="KW-0488">Methylation</keyword>
<feature type="domain" description="Methyl-accepting transducer" evidence="9">
    <location>
        <begin position="270"/>
        <end position="499"/>
    </location>
</feature>
<evidence type="ECO:0000256" key="3">
    <source>
        <dbReference type="ARBA" id="ARBA00022500"/>
    </source>
</evidence>
<evidence type="ECO:0000256" key="5">
    <source>
        <dbReference type="ARBA" id="ARBA00029447"/>
    </source>
</evidence>
<dbReference type="SMART" id="SM00283">
    <property type="entry name" value="MA"/>
    <property type="match status" value="1"/>
</dbReference>
<comment type="similarity">
    <text evidence="5">Belongs to the methyl-accepting chemotaxis (MCP) protein family.</text>
</comment>
<dbReference type="CDD" id="cd19411">
    <property type="entry name" value="MCP2201-like_sensor"/>
    <property type="match status" value="1"/>
</dbReference>
<evidence type="ECO:0000313" key="10">
    <source>
        <dbReference type="EMBL" id="EXU75910.1"/>
    </source>
</evidence>
<evidence type="ECO:0000256" key="8">
    <source>
        <dbReference type="SAM" id="Phobius"/>
    </source>
</evidence>
<name>A0A014NQ07_9GAMM</name>
<dbReference type="Proteomes" id="UP000019918">
    <property type="component" value="Unassembled WGS sequence"/>
</dbReference>
<protein>
    <submittedName>
        <fullName evidence="10">Chemotaxis protein</fullName>
    </submittedName>
</protein>
<dbReference type="Pfam" id="PF00015">
    <property type="entry name" value="MCPsignal"/>
    <property type="match status" value="1"/>
</dbReference>
<dbReference type="GO" id="GO:0007165">
    <property type="term" value="P:signal transduction"/>
    <property type="evidence" value="ECO:0007669"/>
    <property type="project" value="UniProtKB-KW"/>
</dbReference>
<dbReference type="SUPFAM" id="SSF58104">
    <property type="entry name" value="Methyl-accepting chemotaxis protein (MCP) signaling domain"/>
    <property type="match status" value="1"/>
</dbReference>
<dbReference type="InterPro" id="IPR047347">
    <property type="entry name" value="YvaQ-like_sensor"/>
</dbReference>
<keyword evidence="4 6" id="KW-0807">Transducer</keyword>
<dbReference type="STRING" id="69222.BG55_08160"/>
<comment type="caution">
    <text evidence="10">The sequence shown here is derived from an EMBL/GenBank/DDBJ whole genome shotgun (WGS) entry which is preliminary data.</text>
</comment>
<dbReference type="GO" id="GO:0004888">
    <property type="term" value="F:transmembrane signaling receptor activity"/>
    <property type="evidence" value="ECO:0007669"/>
    <property type="project" value="InterPro"/>
</dbReference>
<dbReference type="PROSITE" id="PS50111">
    <property type="entry name" value="CHEMOTAXIS_TRANSDUC_2"/>
    <property type="match status" value="1"/>
</dbReference>
<keyword evidence="8" id="KW-0472">Membrane</keyword>
<dbReference type="InterPro" id="IPR024478">
    <property type="entry name" value="HlyB_4HB_MCP"/>
</dbReference>
<evidence type="ECO:0000256" key="6">
    <source>
        <dbReference type="PROSITE-ProRule" id="PRU00284"/>
    </source>
</evidence>
<dbReference type="InterPro" id="IPR051310">
    <property type="entry name" value="MCP_chemotaxis"/>
</dbReference>
<keyword evidence="7" id="KW-0175">Coiled coil</keyword>
<keyword evidence="8" id="KW-0812">Transmembrane</keyword>
<dbReference type="GO" id="GO:0006935">
    <property type="term" value="P:chemotaxis"/>
    <property type="evidence" value="ECO:0007669"/>
    <property type="project" value="UniProtKB-KW"/>
</dbReference>
<dbReference type="InterPro" id="IPR004090">
    <property type="entry name" value="Chemotax_Me-accpt_rcpt"/>
</dbReference>
<comment type="subcellular location">
    <subcellularLocation>
        <location evidence="1">Membrane</location>
    </subcellularLocation>
</comment>
<evidence type="ECO:0000256" key="1">
    <source>
        <dbReference type="ARBA" id="ARBA00004370"/>
    </source>
</evidence>
<dbReference type="PROSITE" id="PS00538">
    <property type="entry name" value="CHEMOTAXIS_TRANSDUC_1"/>
    <property type="match status" value="1"/>
</dbReference>
<reference evidence="10 11" key="1">
    <citation type="submission" date="2014-02" db="EMBL/GenBank/DDBJ databases">
        <title>Draft genome of Erwinia mallotivora strain BT-MARDI, a papaya dieback pathogen.</title>
        <authorList>
            <person name="Redzuan R."/>
            <person name="Abu Bakar N."/>
            <person name="Badrun R."/>
            <person name="Mohd Raih M.F."/>
            <person name="Rozano L."/>
            <person name="Mat Amin N."/>
        </authorList>
    </citation>
    <scope>NUCLEOTIDE SEQUENCE [LARGE SCALE GENOMIC DNA]</scope>
    <source>
        <strain evidence="10 11">BT-MARDI</strain>
    </source>
</reference>
<feature type="transmembrane region" description="Helical" evidence="8">
    <location>
        <begin position="188"/>
        <end position="209"/>
    </location>
</feature>
<proteinExistence type="inferred from homology"/>
<dbReference type="Gene3D" id="1.10.287.950">
    <property type="entry name" value="Methyl-accepting chemotaxis protein"/>
    <property type="match status" value="1"/>
</dbReference>
<feature type="coiled-coil region" evidence="7">
    <location>
        <begin position="253"/>
        <end position="309"/>
    </location>
</feature>
<sequence>MKISTRLTIGFGLLIMLFIICTLVSLKSFSDARRGMEDALNVKMKKYQLVLNMRGGLRDMSVVVRNIALLSDVKGMQQEWQRLTAMKAQYIHNRESLAEMMQSEQDESGRAAFSKVLQNEQNVLAVMDQAAQLGLQNRQKEATDFLMNTVRPVQRVLLDEIDAMTTLQMENSRAALENNSQSIGRSSLVLIILAAFSVLLSVATGYLIVRQLMRQLGGEPAQAQALAAAIADGDLTLTLALRKNDRSSLLASLAAMQNRLRELVVQIKDTSSNVALAADEIAQGNTELSSRTEQQAAALQETAASMEQLTATVKSNTAGAHETAGTARETATLARAGEADVQRMSETMHDISHSAKKIRDITGVIESIAFQTNILALNAAVEAARAGEGGRGFAVVAGEVRTLAQRSATAAKEIKALIEHTVDQVGNGVTVASGTCQSILSVVGMVGELADAMDEISLASSEQMQGISQVSIAVSQMDGVTQNNAALVEESSSASQSLSEQAHALRGVVATFRV</sequence>
<dbReference type="PANTHER" id="PTHR43531:SF14">
    <property type="entry name" value="METHYL-ACCEPTING CHEMOTAXIS PROTEIN I-RELATED"/>
    <property type="match status" value="1"/>
</dbReference>
<dbReference type="CDD" id="cd11386">
    <property type="entry name" value="MCP_signal"/>
    <property type="match status" value="1"/>
</dbReference>
<evidence type="ECO:0000256" key="4">
    <source>
        <dbReference type="ARBA" id="ARBA00023224"/>
    </source>
</evidence>
<keyword evidence="11" id="KW-1185">Reference proteome</keyword>
<keyword evidence="8" id="KW-1133">Transmembrane helix</keyword>
<dbReference type="RefSeq" id="WP_034936155.1">
    <property type="nucleotide sequence ID" value="NZ_JFHN01000042.1"/>
</dbReference>
<dbReference type="Pfam" id="PF12729">
    <property type="entry name" value="4HB_MCP_1"/>
    <property type="match status" value="1"/>
</dbReference>
<dbReference type="GO" id="GO:0005886">
    <property type="term" value="C:plasma membrane"/>
    <property type="evidence" value="ECO:0007669"/>
    <property type="project" value="TreeGrafter"/>
</dbReference>
<dbReference type="InterPro" id="IPR004089">
    <property type="entry name" value="MCPsignal_dom"/>
</dbReference>
<dbReference type="PRINTS" id="PR00260">
    <property type="entry name" value="CHEMTRNSDUCR"/>
</dbReference>
<evidence type="ECO:0000256" key="2">
    <source>
        <dbReference type="ARBA" id="ARBA00022481"/>
    </source>
</evidence>
<evidence type="ECO:0000256" key="7">
    <source>
        <dbReference type="SAM" id="Coils"/>
    </source>
</evidence>
<gene>
    <name evidence="10" type="ORF">BG55_08160</name>
</gene>
<dbReference type="PATRIC" id="fig|69222.5.peg.1676"/>
<dbReference type="OrthoDB" id="2489132at2"/>
<evidence type="ECO:0000313" key="11">
    <source>
        <dbReference type="Proteomes" id="UP000019918"/>
    </source>
</evidence>
<accession>A0A014NQ07</accession>
<dbReference type="EMBL" id="JFHN01000042">
    <property type="protein sequence ID" value="EXU75910.1"/>
    <property type="molecule type" value="Genomic_DNA"/>
</dbReference>
<dbReference type="InterPro" id="IPR004091">
    <property type="entry name" value="Chemotax_Me-accpt_rcpt_Me-site"/>
</dbReference>
<keyword evidence="3" id="KW-0145">Chemotaxis</keyword>